<feature type="domain" description="Endonuclease/exonuclease/phosphatase" evidence="1">
    <location>
        <begin position="5"/>
        <end position="218"/>
    </location>
</feature>
<proteinExistence type="predicted"/>
<dbReference type="Proteomes" id="UP000015106">
    <property type="component" value="Chromosome 2"/>
</dbReference>
<dbReference type="Gramene" id="TuG1812G0200005445.01.T01">
    <property type="protein sequence ID" value="TuG1812G0200005445.01.T01"/>
    <property type="gene ID" value="TuG1812G0200005445.01"/>
</dbReference>
<accession>A0A8R7PKG3</accession>
<sequence>MKVIAWNCRGLGNPSAVQSLLDLQKVEEPDILFLSETKMKEKELDFLRWRMNMVNMVARDCEGRSGGLALFWRRGVEVNLRWKGRYHIDAEVVEDNGTRWRLTGVYGESRAGKKENTWRLLRTLYGQSDLPWLCVGDFNEILFAGEKEGGPARAQGCMDAFRGCLEQCELEDLGFVGDPFTWRNNWQMVAGYTRERLDRAVANANWRCLFPLHKIINGDPRHSDHRPVIAELNGQSKLMGDGKGPSGFRIEARWLQEEGCAEVVEGAWNASFVDGGGSVGEAIRRVGGSLLRWDREVLGELKHRIKVAKRDLERCRRGGISQEQISREQLLRYKLDRLEDQYNLYWQQRAHVNWLQKGDRNTKFFHAQASERRRINMIRSLKREDGSVVEGEEEIGFITNYYKSLFLSSAGPLNGDIFRHVPSSVTPEMNEMLAKAFTGEEIKEVLDSIGDLKAPGPDGMPAIFYKRFWHMVGPKIQEEVLRVLNGGEIPEGWNETNIVLIPK</sequence>
<dbReference type="Pfam" id="PF03372">
    <property type="entry name" value="Exo_endo_phos"/>
    <property type="match status" value="1"/>
</dbReference>
<evidence type="ECO:0000313" key="2">
    <source>
        <dbReference type="EnsemblPlants" id="TuG1812G0200005445.01.T01"/>
    </source>
</evidence>
<dbReference type="GO" id="GO:0003824">
    <property type="term" value="F:catalytic activity"/>
    <property type="evidence" value="ECO:0007669"/>
    <property type="project" value="InterPro"/>
</dbReference>
<keyword evidence="3" id="KW-1185">Reference proteome</keyword>
<reference evidence="3" key="1">
    <citation type="journal article" date="2013" name="Nature">
        <title>Draft genome of the wheat A-genome progenitor Triticum urartu.</title>
        <authorList>
            <person name="Ling H.Q."/>
            <person name="Zhao S."/>
            <person name="Liu D."/>
            <person name="Wang J."/>
            <person name="Sun H."/>
            <person name="Zhang C."/>
            <person name="Fan H."/>
            <person name="Li D."/>
            <person name="Dong L."/>
            <person name="Tao Y."/>
            <person name="Gao C."/>
            <person name="Wu H."/>
            <person name="Li Y."/>
            <person name="Cui Y."/>
            <person name="Guo X."/>
            <person name="Zheng S."/>
            <person name="Wang B."/>
            <person name="Yu K."/>
            <person name="Liang Q."/>
            <person name="Yang W."/>
            <person name="Lou X."/>
            <person name="Chen J."/>
            <person name="Feng M."/>
            <person name="Jian J."/>
            <person name="Zhang X."/>
            <person name="Luo G."/>
            <person name="Jiang Y."/>
            <person name="Liu J."/>
            <person name="Wang Z."/>
            <person name="Sha Y."/>
            <person name="Zhang B."/>
            <person name="Wu H."/>
            <person name="Tang D."/>
            <person name="Shen Q."/>
            <person name="Xue P."/>
            <person name="Zou S."/>
            <person name="Wang X."/>
            <person name="Liu X."/>
            <person name="Wang F."/>
            <person name="Yang Y."/>
            <person name="An X."/>
            <person name="Dong Z."/>
            <person name="Zhang K."/>
            <person name="Zhang X."/>
            <person name="Luo M.C."/>
            <person name="Dvorak J."/>
            <person name="Tong Y."/>
            <person name="Wang J."/>
            <person name="Yang H."/>
            <person name="Li Z."/>
            <person name="Wang D."/>
            <person name="Zhang A."/>
            <person name="Wang J."/>
        </authorList>
    </citation>
    <scope>NUCLEOTIDE SEQUENCE</scope>
    <source>
        <strain evidence="3">cv. G1812</strain>
    </source>
</reference>
<dbReference type="InterPro" id="IPR005135">
    <property type="entry name" value="Endo/exonuclease/phosphatase"/>
</dbReference>
<organism evidence="2 3">
    <name type="scientific">Triticum urartu</name>
    <name type="common">Red wild einkorn</name>
    <name type="synonym">Crithodium urartu</name>
    <dbReference type="NCBI Taxonomy" id="4572"/>
    <lineage>
        <taxon>Eukaryota</taxon>
        <taxon>Viridiplantae</taxon>
        <taxon>Streptophyta</taxon>
        <taxon>Embryophyta</taxon>
        <taxon>Tracheophyta</taxon>
        <taxon>Spermatophyta</taxon>
        <taxon>Magnoliopsida</taxon>
        <taxon>Liliopsida</taxon>
        <taxon>Poales</taxon>
        <taxon>Poaceae</taxon>
        <taxon>BOP clade</taxon>
        <taxon>Pooideae</taxon>
        <taxon>Triticodae</taxon>
        <taxon>Triticeae</taxon>
        <taxon>Triticinae</taxon>
        <taxon>Triticum</taxon>
    </lineage>
</organism>
<dbReference type="Gene3D" id="3.60.10.10">
    <property type="entry name" value="Endonuclease/exonuclease/phosphatase"/>
    <property type="match status" value="1"/>
</dbReference>
<evidence type="ECO:0000313" key="3">
    <source>
        <dbReference type="Proteomes" id="UP000015106"/>
    </source>
</evidence>
<dbReference type="SUPFAM" id="SSF56219">
    <property type="entry name" value="DNase I-like"/>
    <property type="match status" value="1"/>
</dbReference>
<reference evidence="2" key="3">
    <citation type="submission" date="2022-06" db="UniProtKB">
        <authorList>
            <consortium name="EnsemblPlants"/>
        </authorList>
    </citation>
    <scope>IDENTIFICATION</scope>
</reference>
<dbReference type="EnsemblPlants" id="TuG1812G0200005445.01.T01">
    <property type="protein sequence ID" value="TuG1812G0200005445.01.T01"/>
    <property type="gene ID" value="TuG1812G0200005445.01"/>
</dbReference>
<evidence type="ECO:0000259" key="1">
    <source>
        <dbReference type="Pfam" id="PF03372"/>
    </source>
</evidence>
<dbReference type="PANTHER" id="PTHR35218">
    <property type="entry name" value="RNASE H DOMAIN-CONTAINING PROTEIN"/>
    <property type="match status" value="1"/>
</dbReference>
<dbReference type="AlphaFoldDB" id="A0A8R7PKG3"/>
<dbReference type="PANTHER" id="PTHR35218:SF10">
    <property type="entry name" value="ENDONUCLEASE_EXONUCLEASE_PHOSPHATASE DOMAIN-CONTAINING PROTEIN"/>
    <property type="match status" value="1"/>
</dbReference>
<name>A0A8R7PKG3_TRIUA</name>
<dbReference type="InterPro" id="IPR036691">
    <property type="entry name" value="Endo/exonu/phosph_ase_sf"/>
</dbReference>
<protein>
    <recommendedName>
        <fullName evidence="1">Endonuclease/exonuclease/phosphatase domain-containing protein</fullName>
    </recommendedName>
</protein>
<reference evidence="2" key="2">
    <citation type="submission" date="2018-03" db="EMBL/GenBank/DDBJ databases">
        <title>The Triticum urartu genome reveals the dynamic nature of wheat genome evolution.</title>
        <authorList>
            <person name="Ling H."/>
            <person name="Ma B."/>
            <person name="Shi X."/>
            <person name="Liu H."/>
            <person name="Dong L."/>
            <person name="Sun H."/>
            <person name="Cao Y."/>
            <person name="Gao Q."/>
            <person name="Zheng S."/>
            <person name="Li Y."/>
            <person name="Yu Y."/>
            <person name="Du H."/>
            <person name="Qi M."/>
            <person name="Li Y."/>
            <person name="Yu H."/>
            <person name="Cui Y."/>
            <person name="Wang N."/>
            <person name="Chen C."/>
            <person name="Wu H."/>
            <person name="Zhao Y."/>
            <person name="Zhang J."/>
            <person name="Li Y."/>
            <person name="Zhou W."/>
            <person name="Zhang B."/>
            <person name="Hu W."/>
            <person name="Eijk M."/>
            <person name="Tang J."/>
            <person name="Witsenboer H."/>
            <person name="Zhao S."/>
            <person name="Li Z."/>
            <person name="Zhang A."/>
            <person name="Wang D."/>
            <person name="Liang C."/>
        </authorList>
    </citation>
    <scope>NUCLEOTIDE SEQUENCE [LARGE SCALE GENOMIC DNA]</scope>
    <source>
        <strain evidence="2">cv. G1812</strain>
    </source>
</reference>